<dbReference type="SUPFAM" id="SSF109604">
    <property type="entry name" value="HD-domain/PDEase-like"/>
    <property type="match status" value="1"/>
</dbReference>
<evidence type="ECO:0000259" key="1">
    <source>
        <dbReference type="PROSITE" id="PS51832"/>
    </source>
</evidence>
<dbReference type="AlphaFoldDB" id="A0A6M0H1T8"/>
<dbReference type="Gene3D" id="1.10.3210.10">
    <property type="entry name" value="Hypothetical protein af1432"/>
    <property type="match status" value="1"/>
</dbReference>
<comment type="caution">
    <text evidence="2">The sequence shown here is derived from an EMBL/GenBank/DDBJ whole genome shotgun (WGS) entry which is preliminary data.</text>
</comment>
<dbReference type="PANTHER" id="PTHR43155">
    <property type="entry name" value="CYCLIC DI-GMP PHOSPHODIESTERASE PA4108-RELATED"/>
    <property type="match status" value="1"/>
</dbReference>
<dbReference type="SMART" id="SM00471">
    <property type="entry name" value="HDc"/>
    <property type="match status" value="1"/>
</dbReference>
<reference evidence="2 3" key="1">
    <citation type="submission" date="2020-02" db="EMBL/GenBank/DDBJ databases">
        <title>Genome assembly of a novel Clostridium senegalense strain.</title>
        <authorList>
            <person name="Gupta T.B."/>
            <person name="Jauregui R."/>
            <person name="Maclean P."/>
            <person name="Nawarathana A."/>
            <person name="Brightwell G."/>
        </authorList>
    </citation>
    <scope>NUCLEOTIDE SEQUENCE [LARGE SCALE GENOMIC DNA]</scope>
    <source>
        <strain evidence="2 3">AGRFS4</strain>
    </source>
</reference>
<dbReference type="EMBL" id="JAAGPU010000012">
    <property type="protein sequence ID" value="NEU04740.1"/>
    <property type="molecule type" value="Genomic_DNA"/>
</dbReference>
<dbReference type="Proteomes" id="UP000481872">
    <property type="component" value="Unassembled WGS sequence"/>
</dbReference>
<feature type="domain" description="HD-GYP" evidence="1">
    <location>
        <begin position="105"/>
        <end position="301"/>
    </location>
</feature>
<organism evidence="2 3">
    <name type="scientific">Clostridium senegalense</name>
    <dbReference type="NCBI Taxonomy" id="1465809"/>
    <lineage>
        <taxon>Bacteria</taxon>
        <taxon>Bacillati</taxon>
        <taxon>Bacillota</taxon>
        <taxon>Clostridia</taxon>
        <taxon>Eubacteriales</taxon>
        <taxon>Clostridiaceae</taxon>
        <taxon>Clostridium</taxon>
    </lineage>
</organism>
<dbReference type="InterPro" id="IPR003607">
    <property type="entry name" value="HD/PDEase_dom"/>
</dbReference>
<gene>
    <name evidence="2" type="ORF">G3M99_07720</name>
</gene>
<keyword evidence="3" id="KW-1185">Reference proteome</keyword>
<dbReference type="CDD" id="cd00077">
    <property type="entry name" value="HDc"/>
    <property type="match status" value="1"/>
</dbReference>
<sequence length="352" mass="40096">MRLEYIGNVTDSEVLGKTVFDNDGRILLKSGVKLTKRYIKNLEKLGVYYIYIEDKRLDDVDVEDCKLNVLKQDTVKSLNKVMNNVGMFNKTTTKEYLNRVTDLINYILDDGDINKSLFDIKTYDNYTMIHSVDTGVMAAFMGIGIGLKKNELNDLVVGGILHDVGKVKVPISVIDKKGPLTSEEFEEIKKHPLYGIEILEKNIAIPESALKIVEQHHEKVNGKGYPYGLSDLQINKKAKIVSVCDVYDAVSSDRSYRKRFSPKEAYELILSDSGRSFDEDVVRTFRKVFSVYPLGSCVKLSDGREGYVIKQNENFPDRPIIRMLYDYKTGMPIKFYEIDLLKELNLVIVAVV</sequence>
<evidence type="ECO:0000313" key="3">
    <source>
        <dbReference type="Proteomes" id="UP000481872"/>
    </source>
</evidence>
<protein>
    <submittedName>
        <fullName evidence="2">HD-GYP domain-containing protein</fullName>
    </submittedName>
</protein>
<dbReference type="InterPro" id="IPR037522">
    <property type="entry name" value="HD_GYP_dom"/>
</dbReference>
<dbReference type="PROSITE" id="PS51832">
    <property type="entry name" value="HD_GYP"/>
    <property type="match status" value="1"/>
</dbReference>
<dbReference type="PANTHER" id="PTHR43155:SF2">
    <property type="entry name" value="CYCLIC DI-GMP PHOSPHODIESTERASE PA4108"/>
    <property type="match status" value="1"/>
</dbReference>
<proteinExistence type="predicted"/>
<name>A0A6M0H1T8_9CLOT</name>
<evidence type="ECO:0000313" key="2">
    <source>
        <dbReference type="EMBL" id="NEU04740.1"/>
    </source>
</evidence>
<dbReference type="Pfam" id="PF13487">
    <property type="entry name" value="HD_5"/>
    <property type="match status" value="1"/>
</dbReference>
<dbReference type="RefSeq" id="WP_061995545.1">
    <property type="nucleotide sequence ID" value="NZ_JAAGPU010000012.1"/>
</dbReference>
<accession>A0A6M0H1T8</accession>